<evidence type="ECO:0000313" key="10">
    <source>
        <dbReference type="Proteomes" id="UP000265120"/>
    </source>
</evidence>
<evidence type="ECO:0000256" key="2">
    <source>
        <dbReference type="ARBA" id="ARBA00022525"/>
    </source>
</evidence>
<reference evidence="9" key="2">
    <citation type="submission" date="2025-08" db="UniProtKB">
        <authorList>
            <consortium name="Ensembl"/>
        </authorList>
    </citation>
    <scope>IDENTIFICATION</scope>
</reference>
<dbReference type="InParanoid" id="A0A3P8WAQ3"/>
<evidence type="ECO:0000256" key="5">
    <source>
        <dbReference type="ARBA" id="ARBA00022737"/>
    </source>
</evidence>
<organism evidence="9 10">
    <name type="scientific">Cynoglossus semilaevis</name>
    <name type="common">Tongue sole</name>
    <dbReference type="NCBI Taxonomy" id="244447"/>
    <lineage>
        <taxon>Eukaryota</taxon>
        <taxon>Metazoa</taxon>
        <taxon>Chordata</taxon>
        <taxon>Craniata</taxon>
        <taxon>Vertebrata</taxon>
        <taxon>Euteleostomi</taxon>
        <taxon>Actinopterygii</taxon>
        <taxon>Neopterygii</taxon>
        <taxon>Teleostei</taxon>
        <taxon>Neoteleostei</taxon>
        <taxon>Acanthomorphata</taxon>
        <taxon>Carangaria</taxon>
        <taxon>Pleuronectiformes</taxon>
        <taxon>Pleuronectoidei</taxon>
        <taxon>Cynoglossidae</taxon>
        <taxon>Cynoglossinae</taxon>
        <taxon>Cynoglossus</taxon>
    </lineage>
</organism>
<keyword evidence="5" id="KW-0677">Repeat</keyword>
<dbReference type="PROSITE" id="PS50234">
    <property type="entry name" value="VWFA"/>
    <property type="match status" value="4"/>
</dbReference>
<evidence type="ECO:0000313" key="9">
    <source>
        <dbReference type="Ensembl" id="ENSCSEP00000023764.1"/>
    </source>
</evidence>
<keyword evidence="2" id="KW-0964">Secreted</keyword>
<dbReference type="SMART" id="SM00327">
    <property type="entry name" value="VWA"/>
    <property type="match status" value="4"/>
</dbReference>
<protein>
    <submittedName>
        <fullName evidence="9">Collagen, type VI, alpha 3</fullName>
    </submittedName>
</protein>
<dbReference type="Ensembl" id="ENSCSET00000024078.1">
    <property type="protein sequence ID" value="ENSCSEP00000023764.1"/>
    <property type="gene ID" value="ENSCSEG00000015147.1"/>
</dbReference>
<sequence>ALLGILCTGLVPKLDAQEQDSADLIILIDGSQNVGAADFPDVRDFVLRIIEGLDIGRDTVRVALALYNSYPEIKFYLNSYDSKSSVLDAVKGLTYSGGDDSNLGAALEEVAQSLLSQSAGGRADEGVPQMLLVISAGPSSDDTGAGDRALKRAGVITFGMAIGNTASADLEMVASDKSFVQVAPDFRAVSNMGDQLLPYLNGVVQRTIVVQTEFTELAVGRRDIIFLIDSTMGSILVNTAREFIKRFVETMPIGPNQVQVGVAQFSDTPKIEMELNSHGSRDSLVAALGQIKPKPGQYVNIGTALDFVRVNMLRTEKGSRIHQGIPQIVLLLTGKKSNDRVEQPARALHRMGVLTMAVGVKAADGEELRQIAFSENVAFLPRDLRLILRNPLQRQMVDALSTLAGTVVTETPTAPADVEITTVETQKVVRDFVFLVDGSNYIGSTNWPYVRDYMINLVNQLDVRPERAQIGLVQFAQDPKIEFYLNRYNNRQDVVNKISQLRLTGGSVLNTGAAMRHALSKMFVSSAGSRRRQGVPQVLVLITGGPSQDEIKTIADQLALAGVLTFTVSSGQAEESLLKTVAFVPDLAYHDSSFSNIPAMAELMMPQLITVVGDVDTINGTERDVAFLIDGTDNVRADFAYIQDFIIKVIEPLDIGIDRVRVSVVQHSETPFPSFYLNTYQTKDEVITAVNSMKPTGGRSLNTGSALRFMKDTILSPQYGSRAAQNVPQFLIVLTGGRSRDSVKEPAGALKTEGVVPFGVGVRDADPKQIRAISHNPSFAFNVREFSELSTNNVIMLREIWLD</sequence>
<dbReference type="GeneTree" id="ENSGT00940000156462"/>
<comment type="subcellular location">
    <subcellularLocation>
        <location evidence="1">Secreted</location>
        <location evidence="1">Extracellular space</location>
        <location evidence="1">Extracellular matrix</location>
    </subcellularLocation>
</comment>
<dbReference type="SUPFAM" id="SSF53300">
    <property type="entry name" value="vWA-like"/>
    <property type="match status" value="4"/>
</dbReference>
<proteinExistence type="predicted"/>
<keyword evidence="6" id="KW-0130">Cell adhesion</keyword>
<feature type="domain" description="VWFA" evidence="8">
    <location>
        <begin position="624"/>
        <end position="800"/>
    </location>
</feature>
<accession>A0A3P8WAQ3</accession>
<dbReference type="GO" id="GO:0007155">
    <property type="term" value="P:cell adhesion"/>
    <property type="evidence" value="ECO:0007669"/>
    <property type="project" value="UniProtKB-KW"/>
</dbReference>
<dbReference type="PRINTS" id="PR00453">
    <property type="entry name" value="VWFADOMAIN"/>
</dbReference>
<evidence type="ECO:0000256" key="1">
    <source>
        <dbReference type="ARBA" id="ARBA00004498"/>
    </source>
</evidence>
<evidence type="ECO:0000256" key="7">
    <source>
        <dbReference type="ARBA" id="ARBA00023119"/>
    </source>
</evidence>
<feature type="domain" description="VWFA" evidence="8">
    <location>
        <begin position="431"/>
        <end position="608"/>
    </location>
</feature>
<evidence type="ECO:0000256" key="3">
    <source>
        <dbReference type="ARBA" id="ARBA00022530"/>
    </source>
</evidence>
<dbReference type="InterPro" id="IPR002035">
    <property type="entry name" value="VWF_A"/>
</dbReference>
<dbReference type="PANTHER" id="PTHR24020:SF13">
    <property type="entry name" value="COLLAGEN ALPHA-3(VI) CHAIN"/>
    <property type="match status" value="1"/>
</dbReference>
<reference evidence="9 10" key="1">
    <citation type="journal article" date="2014" name="Nat. Genet.">
        <title>Whole-genome sequence of a flatfish provides insights into ZW sex chromosome evolution and adaptation to a benthic lifestyle.</title>
        <authorList>
            <person name="Chen S."/>
            <person name="Zhang G."/>
            <person name="Shao C."/>
            <person name="Huang Q."/>
            <person name="Liu G."/>
            <person name="Zhang P."/>
            <person name="Song W."/>
            <person name="An N."/>
            <person name="Chalopin D."/>
            <person name="Volff J.N."/>
            <person name="Hong Y."/>
            <person name="Li Q."/>
            <person name="Sha Z."/>
            <person name="Zhou H."/>
            <person name="Xie M."/>
            <person name="Yu Q."/>
            <person name="Liu Y."/>
            <person name="Xiang H."/>
            <person name="Wang N."/>
            <person name="Wu K."/>
            <person name="Yang C."/>
            <person name="Zhou Q."/>
            <person name="Liao X."/>
            <person name="Yang L."/>
            <person name="Hu Q."/>
            <person name="Zhang J."/>
            <person name="Meng L."/>
            <person name="Jin L."/>
            <person name="Tian Y."/>
            <person name="Lian J."/>
            <person name="Yang J."/>
            <person name="Miao G."/>
            <person name="Liu S."/>
            <person name="Liang Z."/>
            <person name="Yan F."/>
            <person name="Li Y."/>
            <person name="Sun B."/>
            <person name="Zhang H."/>
            <person name="Zhang J."/>
            <person name="Zhu Y."/>
            <person name="Du M."/>
            <person name="Zhao Y."/>
            <person name="Schartl M."/>
            <person name="Tang Q."/>
            <person name="Wang J."/>
        </authorList>
    </citation>
    <scope>NUCLEOTIDE SEQUENCE</scope>
</reference>
<evidence type="ECO:0000256" key="4">
    <source>
        <dbReference type="ARBA" id="ARBA00022729"/>
    </source>
</evidence>
<dbReference type="OMA" id="HIMTINF"/>
<dbReference type="PANTHER" id="PTHR24020">
    <property type="entry name" value="COLLAGEN ALPHA"/>
    <property type="match status" value="1"/>
</dbReference>
<keyword evidence="10" id="KW-1185">Reference proteome</keyword>
<keyword evidence="4" id="KW-0732">Signal</keyword>
<dbReference type="Proteomes" id="UP000265120">
    <property type="component" value="Chromosome 16"/>
</dbReference>
<dbReference type="STRING" id="244447.ENSCSEP00000023764"/>
<feature type="domain" description="VWFA" evidence="8">
    <location>
        <begin position="223"/>
        <end position="396"/>
    </location>
</feature>
<keyword evidence="7" id="KW-0176">Collagen</keyword>
<dbReference type="InterPro" id="IPR050525">
    <property type="entry name" value="ECM_Assembly_Org"/>
</dbReference>
<dbReference type="InterPro" id="IPR036465">
    <property type="entry name" value="vWFA_dom_sf"/>
</dbReference>
<dbReference type="Pfam" id="PF00092">
    <property type="entry name" value="VWA"/>
    <property type="match status" value="4"/>
</dbReference>
<name>A0A3P8WAQ3_CYNSE</name>
<dbReference type="AlphaFoldDB" id="A0A3P8WAQ3"/>
<dbReference type="GO" id="GO:0005615">
    <property type="term" value="C:extracellular space"/>
    <property type="evidence" value="ECO:0007669"/>
    <property type="project" value="TreeGrafter"/>
</dbReference>
<dbReference type="GO" id="GO:0005581">
    <property type="term" value="C:collagen trimer"/>
    <property type="evidence" value="ECO:0007669"/>
    <property type="project" value="UniProtKB-KW"/>
</dbReference>
<dbReference type="FunFam" id="3.40.50.410:FF:000003">
    <property type="entry name" value="Collagen type VI alpha 3 chain"/>
    <property type="match status" value="4"/>
</dbReference>
<feature type="domain" description="VWFA" evidence="8">
    <location>
        <begin position="23"/>
        <end position="196"/>
    </location>
</feature>
<dbReference type="Gene3D" id="3.40.50.410">
    <property type="entry name" value="von Willebrand factor, type A domain"/>
    <property type="match status" value="4"/>
</dbReference>
<reference evidence="9" key="3">
    <citation type="submission" date="2025-09" db="UniProtKB">
        <authorList>
            <consortium name="Ensembl"/>
        </authorList>
    </citation>
    <scope>IDENTIFICATION</scope>
</reference>
<keyword evidence="3" id="KW-0272">Extracellular matrix</keyword>
<evidence type="ECO:0000256" key="6">
    <source>
        <dbReference type="ARBA" id="ARBA00022889"/>
    </source>
</evidence>
<evidence type="ECO:0000259" key="8">
    <source>
        <dbReference type="PROSITE" id="PS50234"/>
    </source>
</evidence>